<dbReference type="RefSeq" id="WP_201676048.1">
    <property type="nucleotide sequence ID" value="NZ_JAEQNE010000005.1"/>
</dbReference>
<gene>
    <name evidence="2" type="ORF">JJ685_19735</name>
</gene>
<comment type="caution">
    <text evidence="2">The sequence shown here is derived from an EMBL/GenBank/DDBJ whole genome shotgun (WGS) entry which is preliminary data.</text>
</comment>
<evidence type="ECO:0000313" key="2">
    <source>
        <dbReference type="EMBL" id="MBL0393379.1"/>
    </source>
</evidence>
<sequence>MRPLAFFLMAAVLGAGGAARAQTPAPTAGEELKRLCATVGMNPIDAREAARRAECILTGTLPSSNRYEEARVLARWALSKGEPTGGLMLYLAFQNDPANQPARDGKADAEAYRRLAARTVPERREQIEAIEGLGFAAGKGNRAAGTLLAAYFHDTLAPRNVSRLGAITGVLLRTGERDAVIERFAREADAVAREAAGTKASARAFFGAYGDAAAAAKQGYRELSGGKTCEAPQLKSVEAGELQDAQFLPLAGTLVAESYLVRGHWTETWTFSACAQSVPVKVRFEADGWGGGTSSAGFHKGA</sequence>
<name>A0A937CV42_9BURK</name>
<accession>A0A937CV42</accession>
<feature type="chain" id="PRO_5036910975" description="Sel1 repeat family protein" evidence="1">
    <location>
        <begin position="22"/>
        <end position="302"/>
    </location>
</feature>
<dbReference type="AlphaFoldDB" id="A0A937CV42"/>
<protein>
    <recommendedName>
        <fullName evidence="4">Sel1 repeat family protein</fullName>
    </recommendedName>
</protein>
<organism evidence="2 3">
    <name type="scientific">Ramlibacter monticola</name>
    <dbReference type="NCBI Taxonomy" id="1926872"/>
    <lineage>
        <taxon>Bacteria</taxon>
        <taxon>Pseudomonadati</taxon>
        <taxon>Pseudomonadota</taxon>
        <taxon>Betaproteobacteria</taxon>
        <taxon>Burkholderiales</taxon>
        <taxon>Comamonadaceae</taxon>
        <taxon>Ramlibacter</taxon>
    </lineage>
</organism>
<reference evidence="2 3" key="1">
    <citation type="journal article" date="2017" name="Int. J. Syst. Evol. Microbiol.">
        <title>Ramlibacter monticola sp. nov., isolated from forest soil.</title>
        <authorList>
            <person name="Chaudhary D.K."/>
            <person name="Kim J."/>
        </authorList>
    </citation>
    <scope>NUCLEOTIDE SEQUENCE [LARGE SCALE GENOMIC DNA]</scope>
    <source>
        <strain evidence="2 3">KACC 19175</strain>
    </source>
</reference>
<feature type="signal peptide" evidence="1">
    <location>
        <begin position="1"/>
        <end position="21"/>
    </location>
</feature>
<dbReference type="Proteomes" id="UP000599109">
    <property type="component" value="Unassembled WGS sequence"/>
</dbReference>
<keyword evidence="3" id="KW-1185">Reference proteome</keyword>
<evidence type="ECO:0000256" key="1">
    <source>
        <dbReference type="SAM" id="SignalP"/>
    </source>
</evidence>
<keyword evidence="1" id="KW-0732">Signal</keyword>
<proteinExistence type="predicted"/>
<evidence type="ECO:0000313" key="3">
    <source>
        <dbReference type="Proteomes" id="UP000599109"/>
    </source>
</evidence>
<evidence type="ECO:0008006" key="4">
    <source>
        <dbReference type="Google" id="ProtNLM"/>
    </source>
</evidence>
<dbReference type="EMBL" id="JAEQNE010000005">
    <property type="protein sequence ID" value="MBL0393379.1"/>
    <property type="molecule type" value="Genomic_DNA"/>
</dbReference>